<dbReference type="PANTHER" id="PTHR32134">
    <property type="entry name" value="FNIP REPEAT-CONTAINING PROTEIN"/>
    <property type="match status" value="1"/>
</dbReference>
<dbReference type="STRING" id="361077.A0A152A3U1"/>
<evidence type="ECO:0000313" key="4">
    <source>
        <dbReference type="Proteomes" id="UP000076078"/>
    </source>
</evidence>
<dbReference type="InterPro" id="IPR032675">
    <property type="entry name" value="LRR_dom_sf"/>
</dbReference>
<dbReference type="OMA" id="FGSHFNQ"/>
<protein>
    <recommendedName>
        <fullName evidence="5">FNIP repeat-containing protein</fullName>
    </recommendedName>
</protein>
<dbReference type="InterPro" id="IPR051251">
    <property type="entry name" value="STK_FNIP-Repeat"/>
</dbReference>
<dbReference type="InterPro" id="IPR008615">
    <property type="entry name" value="FNIP"/>
</dbReference>
<organism evidence="3 4">
    <name type="scientific">Tieghemostelium lacteum</name>
    <name type="common">Slime mold</name>
    <name type="synonym">Dictyostelium lacteum</name>
    <dbReference type="NCBI Taxonomy" id="361077"/>
    <lineage>
        <taxon>Eukaryota</taxon>
        <taxon>Amoebozoa</taxon>
        <taxon>Evosea</taxon>
        <taxon>Eumycetozoa</taxon>
        <taxon>Dictyostelia</taxon>
        <taxon>Dictyosteliales</taxon>
        <taxon>Raperosteliaceae</taxon>
        <taxon>Tieghemostelium</taxon>
    </lineage>
</organism>
<dbReference type="PANTHER" id="PTHR32134:SF169">
    <property type="entry name" value="FNIP REPEAT-CONTAINING PROTEIN-RELATED"/>
    <property type="match status" value="1"/>
</dbReference>
<evidence type="ECO:0000256" key="2">
    <source>
        <dbReference type="SAM" id="MobiDB-lite"/>
    </source>
</evidence>
<evidence type="ECO:0008006" key="5">
    <source>
        <dbReference type="Google" id="ProtNLM"/>
    </source>
</evidence>
<dbReference type="EMBL" id="LODT01000013">
    <property type="protein sequence ID" value="KYR00869.1"/>
    <property type="molecule type" value="Genomic_DNA"/>
</dbReference>
<accession>A0A152A3U1</accession>
<dbReference type="Proteomes" id="UP000076078">
    <property type="component" value="Unassembled WGS sequence"/>
</dbReference>
<dbReference type="Gene3D" id="3.80.10.10">
    <property type="entry name" value="Ribonuclease Inhibitor"/>
    <property type="match status" value="1"/>
</dbReference>
<name>A0A152A3U1_TIELA</name>
<dbReference type="Pfam" id="PF05725">
    <property type="entry name" value="FNIP"/>
    <property type="match status" value="6"/>
</dbReference>
<keyword evidence="1" id="KW-0677">Repeat</keyword>
<evidence type="ECO:0000256" key="1">
    <source>
        <dbReference type="ARBA" id="ARBA00022737"/>
    </source>
</evidence>
<proteinExistence type="predicted"/>
<dbReference type="AlphaFoldDB" id="A0A152A3U1"/>
<keyword evidence="4" id="KW-1185">Reference proteome</keyword>
<evidence type="ECO:0000313" key="3">
    <source>
        <dbReference type="EMBL" id="KYR00869.1"/>
    </source>
</evidence>
<dbReference type="SUPFAM" id="SSF52058">
    <property type="entry name" value="L domain-like"/>
    <property type="match status" value="1"/>
</dbReference>
<sequence>MIAISLYILKVIIEHLQCDIDIFNLLSSCKSTYQFKNSIRFINYPTHYLSDKQSLLINNEDSMNIHYEGSFKRILHLFKRAKIINSNHNHNDNKSTTPLSSTSDINNSKSFRSVPPMKYKKLLIRSPMELNYYQVNVDSIDVMSMDINYPNFKFDKSLRFPSHLTKLVLGDTVRNGVLPEITDVLEPGLIPNTVQSLILGYNLPYKLIEGSLPSSLIELTIMYNFDGYSGFEWPKVIPKNTLVSLEFREFNSKLNVGDLQEPLERLSLGNAYQQDTPVDLFPQTLKYLHLGINFNGRIGSLPRGLVSLELGNNGTGVRPLYPYDLLGTGLVPDSTKTLTLGSFDQEIHSSQLPSSLKSLKLPRFNGQLTMSLLLNVTELTFDKFNQAIQPGSLPPSLKYLEFKGNFNQDLLVGSLPETLEFLHLSYDYNKPIAWGVLPKSLRVLRMGSQFNSHIYQYPSGLEELVFGFSFNKSLNCLATQSPKLKILRLGTRFQQTLNALPQSLTELYIRYCYSGLLKYLPVNIEILVFENFESFVRLEESILNSLTNLRSMVLGRGYSHQIMPMQIPRFLKYLEFGFDYSFPIIEDSLPETLEVLKFGSQYRYKITTKMIPKSLRILYLPLTQRDLILSEDCVLPFYCKVIYT</sequence>
<reference evidence="3 4" key="1">
    <citation type="submission" date="2015-12" db="EMBL/GenBank/DDBJ databases">
        <title>Dictyostelia acquired genes for synthesis and detection of signals that induce cell-type specialization by lateral gene transfer from prokaryotes.</title>
        <authorList>
            <person name="Gloeckner G."/>
            <person name="Schaap P."/>
        </authorList>
    </citation>
    <scope>NUCLEOTIDE SEQUENCE [LARGE SCALE GENOMIC DNA]</scope>
    <source>
        <strain evidence="3 4">TK</strain>
    </source>
</reference>
<comment type="caution">
    <text evidence="3">The sequence shown here is derived from an EMBL/GenBank/DDBJ whole genome shotgun (WGS) entry which is preliminary data.</text>
</comment>
<feature type="region of interest" description="Disordered" evidence="2">
    <location>
        <begin position="88"/>
        <end position="108"/>
    </location>
</feature>
<dbReference type="InParanoid" id="A0A152A3U1"/>
<gene>
    <name evidence="3" type="ORF">DLAC_02927</name>
</gene>